<evidence type="ECO:0000313" key="1">
    <source>
        <dbReference type="EMBL" id="KAJ7552998.1"/>
    </source>
</evidence>
<reference evidence="2" key="1">
    <citation type="journal article" date="2024" name="Proc. Natl. Acad. Sci. U.S.A.">
        <title>Extraordinary preservation of gene collinearity over three hundred million years revealed in homosporous lycophytes.</title>
        <authorList>
            <person name="Li C."/>
            <person name="Wickell D."/>
            <person name="Kuo L.Y."/>
            <person name="Chen X."/>
            <person name="Nie B."/>
            <person name="Liao X."/>
            <person name="Peng D."/>
            <person name="Ji J."/>
            <person name="Jenkins J."/>
            <person name="Williams M."/>
            <person name="Shu S."/>
            <person name="Plott C."/>
            <person name="Barry K."/>
            <person name="Rajasekar S."/>
            <person name="Grimwood J."/>
            <person name="Han X."/>
            <person name="Sun S."/>
            <person name="Hou Z."/>
            <person name="He W."/>
            <person name="Dai G."/>
            <person name="Sun C."/>
            <person name="Schmutz J."/>
            <person name="Leebens-Mack J.H."/>
            <person name="Li F.W."/>
            <person name="Wang L."/>
        </authorList>
    </citation>
    <scope>NUCLEOTIDE SEQUENCE [LARGE SCALE GENOMIC DNA]</scope>
    <source>
        <strain evidence="2">cv. PW_Plant_1</strain>
    </source>
</reference>
<dbReference type="Proteomes" id="UP001162992">
    <property type="component" value="Chromosome 6"/>
</dbReference>
<proteinExistence type="predicted"/>
<protein>
    <submittedName>
        <fullName evidence="1">Uncharacterized protein</fullName>
    </submittedName>
</protein>
<evidence type="ECO:0000313" key="2">
    <source>
        <dbReference type="Proteomes" id="UP001162992"/>
    </source>
</evidence>
<keyword evidence="2" id="KW-1185">Reference proteome</keyword>
<accession>A0ACC2DFN7</accession>
<dbReference type="EMBL" id="CM055097">
    <property type="protein sequence ID" value="KAJ7552998.1"/>
    <property type="molecule type" value="Genomic_DNA"/>
</dbReference>
<organism evidence="1 2">
    <name type="scientific">Diphasiastrum complanatum</name>
    <name type="common">Issler's clubmoss</name>
    <name type="synonym">Lycopodium complanatum</name>
    <dbReference type="NCBI Taxonomy" id="34168"/>
    <lineage>
        <taxon>Eukaryota</taxon>
        <taxon>Viridiplantae</taxon>
        <taxon>Streptophyta</taxon>
        <taxon>Embryophyta</taxon>
        <taxon>Tracheophyta</taxon>
        <taxon>Lycopodiopsida</taxon>
        <taxon>Lycopodiales</taxon>
        <taxon>Lycopodiaceae</taxon>
        <taxon>Lycopodioideae</taxon>
        <taxon>Diphasiastrum</taxon>
    </lineage>
</organism>
<comment type="caution">
    <text evidence="1">The sequence shown here is derived from an EMBL/GenBank/DDBJ whole genome shotgun (WGS) entry which is preliminary data.</text>
</comment>
<sequence>MAICSAASFSQPSKGRNQKGKAKAKDKVFGICATLIAIFSSLELIKADPRLFQFQFPSFYLSIVANVTVLGDAQPTAQGVLQMTRNAQDVSLKSSVGRALYNRPFKLWSTNSTNDTQLASFSTSFTFSIRNLSVSYGDGLTFLMTSGISPPPAGSAGGWLGLVTAATNGNYTNRVVAVEFDTYLNDDPKTNFSDIDDNHVGIDVNDIISQKSVSLYSIGVYLKSGDPIKAWIDYDGTAMRLDVYVSYNTTKPSTQPLLSYNIDLSQYLLQDMYVGFSGATGSYVELHSLLSWSFTGKVIDGGFNSTGPIAPAWSTKVIAAVVSLCCVLIVLGVGLAVWYIKSNRRKKMMILMKDTKMMEPSMINLKANFLYGPRKFTYRELSAATNNFSEKLVLGRGGFGSVYKGVLQADGTIVAVKRTSKSSSQGEREFVAEVSIIGRLRHRNLVELIGWCHEKGELLLVYEFMPNGSLDKVLFSSDAEERLDWNRRYDIACGLASALLYLHEEWEQQVVHRDVKASNVMLDANFTARLGDFGLARLIDHNQNPETTIAAGTMGYVAPEVSQTGKATTKSDVYSYGIVALEVACGRRPIDRSLAASEAVLLDWVWQLHAAGRITDAADVDKEKETVDLAQVRCLLQLGLACSHPDPNSRPSIRQVLQILKGDATLAALPLSKPIPSYAPYVPCSIQDLLAASQHALDPTPHPCSATTLYTDSVTSSSSTSTSLITGIALPR</sequence>
<name>A0ACC2DFN7_DIPCM</name>
<gene>
    <name evidence="1" type="ORF">O6H91_06G080100</name>
</gene>